<evidence type="ECO:0000313" key="1">
    <source>
        <dbReference type="EMBL" id="TFD96409.1"/>
    </source>
</evidence>
<dbReference type="RefSeq" id="WP_134436281.1">
    <property type="nucleotide sequence ID" value="NZ_SOML01000005.1"/>
</dbReference>
<protein>
    <submittedName>
        <fullName evidence="1">Uncharacterized protein</fullName>
    </submittedName>
</protein>
<keyword evidence="2" id="KW-1185">Reference proteome</keyword>
<dbReference type="AlphaFoldDB" id="A0A4Y8L110"/>
<reference evidence="1 2" key="1">
    <citation type="submission" date="2019-03" db="EMBL/GenBank/DDBJ databases">
        <title>San Antonio Military Medical Center submission to MRSN (WRAIR), pending publication.</title>
        <authorList>
            <person name="Blyth D.M."/>
            <person name="Mccarthy S.L."/>
            <person name="Schall S.E."/>
            <person name="Stam J.A."/>
            <person name="Ong A.C."/>
            <person name="Mcgann P.T."/>
        </authorList>
    </citation>
    <scope>NUCLEOTIDE SEQUENCE [LARGE SCALE GENOMIC DNA]</scope>
    <source>
        <strain evidence="1 2">MRSN571793</strain>
    </source>
</reference>
<dbReference type="SUPFAM" id="SSF69304">
    <property type="entry name" value="Tricorn protease N-terminal domain"/>
    <property type="match status" value="1"/>
</dbReference>
<accession>A0A4Y8L110</accession>
<name>A0A4Y8L110_9BACT</name>
<evidence type="ECO:0000313" key="2">
    <source>
        <dbReference type="Proteomes" id="UP000297861"/>
    </source>
</evidence>
<dbReference type="OrthoDB" id="996674at2"/>
<dbReference type="PROSITE" id="PS51257">
    <property type="entry name" value="PROKAR_LIPOPROTEIN"/>
    <property type="match status" value="1"/>
</dbReference>
<dbReference type="EMBL" id="SOML01000005">
    <property type="protein sequence ID" value="TFD96409.1"/>
    <property type="molecule type" value="Genomic_DNA"/>
</dbReference>
<organism evidence="1 2">
    <name type="scientific">Dysgonomonas capnocytophagoides</name>
    <dbReference type="NCBI Taxonomy" id="45254"/>
    <lineage>
        <taxon>Bacteria</taxon>
        <taxon>Pseudomonadati</taxon>
        <taxon>Bacteroidota</taxon>
        <taxon>Bacteroidia</taxon>
        <taxon>Bacteroidales</taxon>
        <taxon>Dysgonomonadaceae</taxon>
        <taxon>Dysgonomonas</taxon>
    </lineage>
</organism>
<gene>
    <name evidence="1" type="ORF">E2605_09565</name>
</gene>
<dbReference type="Proteomes" id="UP000297861">
    <property type="component" value="Unassembled WGS sequence"/>
</dbReference>
<comment type="caution">
    <text evidence="1">The sequence shown here is derived from an EMBL/GenBank/DDBJ whole genome shotgun (WGS) entry which is preliminary data.</text>
</comment>
<sequence>MKNILVYISLIIGLLFVGCEYDNDKVYYTEGERPEDITIDVNLDGLSNGQVIYIYAPTKLHYFYDLKSKKQLKHEIKLGDKIIEPDSDGVINIDPTWYSDNEVLDLNINIELATGSNSIAEKLGYEKYVGNYNYKIKILKNASFILDFKEEVTVDGHLKISWTIPKLEQVEVESYEIFYSDEVGGEIKLTTITNPSQTFFIDDSYTSGYRRYLVRPYFKNNRMLWQFNYHTIQEDYPAYSMLSEPEGLDKIKIKWAKNKYRCRYVLEYFDGTIVDCGEKTEIEIKGKYSFPMNMDVKLHTVPIDYKEDIKRTPYSWQEISSKKIKLTQYSGEMDYNLKDFRLYAYEFGQISSIDLKTMSIFKTKPSNVYWDFYQKCLSYSDNLNKLAFAGKEYFTIYDKNLDSISSVKIKKGLDSNPNYSIFRLTNDNRIITYESNINEHRLNVYNVDSNKLMYSEKLGGEQVFLSKNGDLLCIMQVFAVGYKIGAVEIERLSKIPINFPKYKDSFFSQIDNEILYIIEADNFYKLNLLTGEKSVPVQGKFITEDPFTGNVAYAKSEDILTISNFELDNVLFSLPAETLIPPMLYNNILISAIGNSFYYLDLNSYLKK</sequence>
<proteinExistence type="predicted"/>